<organism evidence="18 19">
    <name type="scientific">Pseudovirgaria hyperparasitica</name>
    <dbReference type="NCBI Taxonomy" id="470096"/>
    <lineage>
        <taxon>Eukaryota</taxon>
        <taxon>Fungi</taxon>
        <taxon>Dikarya</taxon>
        <taxon>Ascomycota</taxon>
        <taxon>Pezizomycotina</taxon>
        <taxon>Dothideomycetes</taxon>
        <taxon>Dothideomycetes incertae sedis</taxon>
        <taxon>Acrospermales</taxon>
        <taxon>Acrospermaceae</taxon>
        <taxon>Pseudovirgaria</taxon>
    </lineage>
</organism>
<evidence type="ECO:0000256" key="13">
    <source>
        <dbReference type="ARBA" id="ARBA00044502"/>
    </source>
</evidence>
<evidence type="ECO:0000256" key="12">
    <source>
        <dbReference type="ARBA" id="ARBA00023326"/>
    </source>
</evidence>
<evidence type="ECO:0000256" key="7">
    <source>
        <dbReference type="ARBA" id="ARBA00023002"/>
    </source>
</evidence>
<keyword evidence="19" id="KW-1185">Reference proteome</keyword>
<evidence type="ECO:0000256" key="15">
    <source>
        <dbReference type="ARBA" id="ARBA00047174"/>
    </source>
</evidence>
<accession>A0A6A6VWS6</accession>
<reference evidence="18" key="1">
    <citation type="journal article" date="2020" name="Stud. Mycol.">
        <title>101 Dothideomycetes genomes: a test case for predicting lifestyles and emergence of pathogens.</title>
        <authorList>
            <person name="Haridas S."/>
            <person name="Albert R."/>
            <person name="Binder M."/>
            <person name="Bloem J."/>
            <person name="Labutti K."/>
            <person name="Salamov A."/>
            <person name="Andreopoulos B."/>
            <person name="Baker S."/>
            <person name="Barry K."/>
            <person name="Bills G."/>
            <person name="Bluhm B."/>
            <person name="Cannon C."/>
            <person name="Castanera R."/>
            <person name="Culley D."/>
            <person name="Daum C."/>
            <person name="Ezra D."/>
            <person name="Gonzalez J."/>
            <person name="Henrissat B."/>
            <person name="Kuo A."/>
            <person name="Liang C."/>
            <person name="Lipzen A."/>
            <person name="Lutzoni F."/>
            <person name="Magnuson J."/>
            <person name="Mondo S."/>
            <person name="Nolan M."/>
            <person name="Ohm R."/>
            <person name="Pangilinan J."/>
            <person name="Park H.-J."/>
            <person name="Ramirez L."/>
            <person name="Alfaro M."/>
            <person name="Sun H."/>
            <person name="Tritt A."/>
            <person name="Yoshinaga Y."/>
            <person name="Zwiers L.-H."/>
            <person name="Turgeon B."/>
            <person name="Goodwin S."/>
            <person name="Spatafora J."/>
            <person name="Crous P."/>
            <person name="Grigoriev I."/>
        </authorList>
    </citation>
    <scope>NUCLEOTIDE SEQUENCE</scope>
    <source>
        <strain evidence="18">CBS 121739</strain>
    </source>
</reference>
<keyword evidence="5 16" id="KW-0732">Signal</keyword>
<dbReference type="AlphaFoldDB" id="A0A6A6VWS6"/>
<protein>
    <recommendedName>
        <fullName evidence="15">lytic cellulose monooxygenase (C4-dehydrogenating)</fullName>
        <ecNumber evidence="15">1.14.99.56</ecNumber>
    </recommendedName>
</protein>
<keyword evidence="6" id="KW-0136">Cellulose degradation</keyword>
<keyword evidence="11" id="KW-0119">Carbohydrate metabolism</keyword>
<evidence type="ECO:0000256" key="16">
    <source>
        <dbReference type="SAM" id="SignalP"/>
    </source>
</evidence>
<dbReference type="GO" id="GO:0005576">
    <property type="term" value="C:extracellular region"/>
    <property type="evidence" value="ECO:0007669"/>
    <property type="project" value="UniProtKB-SubCell"/>
</dbReference>
<proteinExistence type="inferred from homology"/>
<keyword evidence="9" id="KW-0503">Monooxygenase</keyword>
<dbReference type="CDD" id="cd21175">
    <property type="entry name" value="LPMO_AA9"/>
    <property type="match status" value="1"/>
</dbReference>
<keyword evidence="3" id="KW-0964">Secreted</keyword>
<dbReference type="EMBL" id="ML996578">
    <property type="protein sequence ID" value="KAF2755138.1"/>
    <property type="molecule type" value="Genomic_DNA"/>
</dbReference>
<comment type="subcellular location">
    <subcellularLocation>
        <location evidence="2">Secreted</location>
    </subcellularLocation>
</comment>
<feature type="signal peptide" evidence="16">
    <location>
        <begin position="1"/>
        <end position="18"/>
    </location>
</feature>
<dbReference type="Proteomes" id="UP000799437">
    <property type="component" value="Unassembled WGS sequence"/>
</dbReference>
<dbReference type="OrthoDB" id="6038816at2759"/>
<dbReference type="PANTHER" id="PTHR33353">
    <property type="entry name" value="PUTATIVE (AFU_ORTHOLOGUE AFUA_1G12560)-RELATED"/>
    <property type="match status" value="1"/>
</dbReference>
<dbReference type="PANTHER" id="PTHR33353:SF10">
    <property type="entry name" value="ENDO-BETA-1,4-GLUCANASE D"/>
    <property type="match status" value="1"/>
</dbReference>
<evidence type="ECO:0000256" key="10">
    <source>
        <dbReference type="ARBA" id="ARBA00023157"/>
    </source>
</evidence>
<comment type="similarity">
    <text evidence="13">Belongs to the polysaccharide monooxygenase AA9 family.</text>
</comment>
<keyword evidence="12" id="KW-0624">Polysaccharide degradation</keyword>
<gene>
    <name evidence="18" type="ORF">EJ05DRAFT_503447</name>
</gene>
<evidence type="ECO:0000256" key="5">
    <source>
        <dbReference type="ARBA" id="ARBA00022729"/>
    </source>
</evidence>
<feature type="domain" description="Auxiliary Activity family 9 catalytic" evidence="17">
    <location>
        <begin position="35"/>
        <end position="215"/>
    </location>
</feature>
<dbReference type="GO" id="GO:0046872">
    <property type="term" value="F:metal ion binding"/>
    <property type="evidence" value="ECO:0007669"/>
    <property type="project" value="UniProtKB-KW"/>
</dbReference>
<evidence type="ECO:0000256" key="11">
    <source>
        <dbReference type="ARBA" id="ARBA00023277"/>
    </source>
</evidence>
<comment type="cofactor">
    <cofactor evidence="1">
        <name>Cu(2+)</name>
        <dbReference type="ChEBI" id="CHEBI:29036"/>
    </cofactor>
</comment>
<evidence type="ECO:0000256" key="8">
    <source>
        <dbReference type="ARBA" id="ARBA00023008"/>
    </source>
</evidence>
<evidence type="ECO:0000256" key="3">
    <source>
        <dbReference type="ARBA" id="ARBA00022525"/>
    </source>
</evidence>
<dbReference type="InterPro" id="IPR005103">
    <property type="entry name" value="AA9_LPMO"/>
</dbReference>
<evidence type="ECO:0000256" key="4">
    <source>
        <dbReference type="ARBA" id="ARBA00022723"/>
    </source>
</evidence>
<keyword evidence="7" id="KW-0560">Oxidoreductase</keyword>
<evidence type="ECO:0000256" key="2">
    <source>
        <dbReference type="ARBA" id="ARBA00004613"/>
    </source>
</evidence>
<keyword evidence="10" id="KW-1015">Disulfide bond</keyword>
<dbReference type="Pfam" id="PF03443">
    <property type="entry name" value="AA9"/>
    <property type="match status" value="1"/>
</dbReference>
<comment type="catalytic activity">
    <reaction evidence="14">
        <text>[(1-&gt;4)-beta-D-glucosyl]n+m + reduced acceptor + O2 = 4-dehydro-beta-D-glucosyl-[(1-&gt;4)-beta-D-glucosyl]n-1 + [(1-&gt;4)-beta-D-glucosyl]m + acceptor + H2O.</text>
        <dbReference type="EC" id="1.14.99.56"/>
    </reaction>
</comment>
<evidence type="ECO:0000256" key="9">
    <source>
        <dbReference type="ARBA" id="ARBA00023033"/>
    </source>
</evidence>
<keyword evidence="4" id="KW-0479">Metal-binding</keyword>
<dbReference type="RefSeq" id="XP_033597589.1">
    <property type="nucleotide sequence ID" value="XM_033747417.1"/>
</dbReference>
<evidence type="ECO:0000313" key="18">
    <source>
        <dbReference type="EMBL" id="KAF2755138.1"/>
    </source>
</evidence>
<dbReference type="GO" id="GO:0004497">
    <property type="term" value="F:monooxygenase activity"/>
    <property type="evidence" value="ECO:0007669"/>
    <property type="project" value="UniProtKB-KW"/>
</dbReference>
<keyword evidence="8" id="KW-0186">Copper</keyword>
<evidence type="ECO:0000256" key="1">
    <source>
        <dbReference type="ARBA" id="ARBA00001973"/>
    </source>
</evidence>
<evidence type="ECO:0000313" key="19">
    <source>
        <dbReference type="Proteomes" id="UP000799437"/>
    </source>
</evidence>
<dbReference type="GeneID" id="54488471"/>
<sequence length="231" mass="24900">MRPNYLVAIIALLPNTLAHYRFQTILTSPATPAYRFIRLNTNERNPVSSLSTPDIRCNTGTLASGPSTRILPIRAGTALIVGLDQEIYHAGPLNAYLSAAPTGTNLTAYDGSGDWFKIASLGPDCDGVNACDWAPTRIANWTVTVPSKTPPGFYLLRVEQIALHNAGQQGGVEFYLSCVQVQVEGTGDGKPGPMVKFPGAYKADDKAIQLDIYYPILMNYTAPGPSIWKGV</sequence>
<evidence type="ECO:0000256" key="6">
    <source>
        <dbReference type="ARBA" id="ARBA00023001"/>
    </source>
</evidence>
<dbReference type="Gene3D" id="2.70.50.70">
    <property type="match status" value="1"/>
</dbReference>
<evidence type="ECO:0000256" key="14">
    <source>
        <dbReference type="ARBA" id="ARBA00045077"/>
    </source>
</evidence>
<evidence type="ECO:0000259" key="17">
    <source>
        <dbReference type="Pfam" id="PF03443"/>
    </source>
</evidence>
<dbReference type="EC" id="1.14.99.56" evidence="15"/>
<dbReference type="GO" id="GO:0030245">
    <property type="term" value="P:cellulose catabolic process"/>
    <property type="evidence" value="ECO:0007669"/>
    <property type="project" value="UniProtKB-KW"/>
</dbReference>
<name>A0A6A6VWS6_9PEZI</name>
<dbReference type="InterPro" id="IPR049892">
    <property type="entry name" value="AA9"/>
</dbReference>
<feature type="chain" id="PRO_5025541324" description="lytic cellulose monooxygenase (C4-dehydrogenating)" evidence="16">
    <location>
        <begin position="19"/>
        <end position="231"/>
    </location>
</feature>